<keyword evidence="3" id="KW-1185">Reference proteome</keyword>
<reference evidence="2" key="1">
    <citation type="submission" date="2021-03" db="EMBL/GenBank/DDBJ databases">
        <title>Draft genome sequence of rust myrtle Austropuccinia psidii MF-1, a brazilian biotype.</title>
        <authorList>
            <person name="Quecine M.C."/>
            <person name="Pachon D.M.R."/>
            <person name="Bonatelli M.L."/>
            <person name="Correr F.H."/>
            <person name="Franceschini L.M."/>
            <person name="Leite T.F."/>
            <person name="Margarido G.R.A."/>
            <person name="Almeida C.A."/>
            <person name="Ferrarezi J.A."/>
            <person name="Labate C.A."/>
        </authorList>
    </citation>
    <scope>NUCLEOTIDE SEQUENCE</scope>
    <source>
        <strain evidence="2">MF-1</strain>
    </source>
</reference>
<dbReference type="EMBL" id="AVOT02025224">
    <property type="protein sequence ID" value="MBW0516386.1"/>
    <property type="molecule type" value="Genomic_DNA"/>
</dbReference>
<evidence type="ECO:0000256" key="1">
    <source>
        <dbReference type="SAM" id="MobiDB-lite"/>
    </source>
</evidence>
<feature type="region of interest" description="Disordered" evidence="1">
    <location>
        <begin position="1"/>
        <end position="25"/>
    </location>
</feature>
<evidence type="ECO:0000313" key="2">
    <source>
        <dbReference type="EMBL" id="MBW0516386.1"/>
    </source>
</evidence>
<dbReference type="Proteomes" id="UP000765509">
    <property type="component" value="Unassembled WGS sequence"/>
</dbReference>
<sequence length="90" mass="9776">MTYDSSYKDSSVIKSSTSNDSDTSINSVTLVGELKTPSLTPSFQILSIIPSQPLMKSRDEVLKDIKDVGENSAISSLHLFQGDMDLPPLL</sequence>
<comment type="caution">
    <text evidence="2">The sequence shown here is derived from an EMBL/GenBank/DDBJ whole genome shotgun (WGS) entry which is preliminary data.</text>
</comment>
<protein>
    <submittedName>
        <fullName evidence="2">Uncharacterized protein</fullName>
    </submittedName>
</protein>
<name>A0A9Q3HSM5_9BASI</name>
<accession>A0A9Q3HSM5</accession>
<evidence type="ECO:0000313" key="3">
    <source>
        <dbReference type="Proteomes" id="UP000765509"/>
    </source>
</evidence>
<proteinExistence type="predicted"/>
<gene>
    <name evidence="2" type="ORF">O181_056101</name>
</gene>
<organism evidence="2 3">
    <name type="scientific">Austropuccinia psidii MF-1</name>
    <dbReference type="NCBI Taxonomy" id="1389203"/>
    <lineage>
        <taxon>Eukaryota</taxon>
        <taxon>Fungi</taxon>
        <taxon>Dikarya</taxon>
        <taxon>Basidiomycota</taxon>
        <taxon>Pucciniomycotina</taxon>
        <taxon>Pucciniomycetes</taxon>
        <taxon>Pucciniales</taxon>
        <taxon>Sphaerophragmiaceae</taxon>
        <taxon>Austropuccinia</taxon>
    </lineage>
</organism>
<dbReference type="AlphaFoldDB" id="A0A9Q3HSM5"/>